<accession>A0A1M6LWQ2</accession>
<organism evidence="6 7">
    <name type="scientific">Dethiosulfatibacter aminovorans DSM 17477</name>
    <dbReference type="NCBI Taxonomy" id="1121476"/>
    <lineage>
        <taxon>Bacteria</taxon>
        <taxon>Bacillati</taxon>
        <taxon>Bacillota</taxon>
        <taxon>Tissierellia</taxon>
        <taxon>Dethiosulfatibacter</taxon>
    </lineage>
</organism>
<dbReference type="Gene3D" id="3.40.50.300">
    <property type="entry name" value="P-loop containing nucleotide triphosphate hydrolases"/>
    <property type="match status" value="1"/>
</dbReference>
<evidence type="ECO:0000313" key="6">
    <source>
        <dbReference type="EMBL" id="SHJ75677.1"/>
    </source>
</evidence>
<dbReference type="InterPro" id="IPR003593">
    <property type="entry name" value="AAA+_ATPase"/>
</dbReference>
<dbReference type="SUPFAM" id="SSF52540">
    <property type="entry name" value="P-loop containing nucleoside triphosphate hydrolases"/>
    <property type="match status" value="1"/>
</dbReference>
<feature type="domain" description="ABC transporter" evidence="5">
    <location>
        <begin position="4"/>
        <end position="240"/>
    </location>
</feature>
<evidence type="ECO:0000313" key="7">
    <source>
        <dbReference type="Proteomes" id="UP000184052"/>
    </source>
</evidence>
<dbReference type="CDD" id="cd03214">
    <property type="entry name" value="ABC_Iron-Siderophores_B12_Hemin"/>
    <property type="match status" value="1"/>
</dbReference>
<keyword evidence="7" id="KW-1185">Reference proteome</keyword>
<dbReference type="Pfam" id="PF00005">
    <property type="entry name" value="ABC_tran"/>
    <property type="match status" value="1"/>
</dbReference>
<evidence type="ECO:0000256" key="3">
    <source>
        <dbReference type="ARBA" id="ARBA00022840"/>
    </source>
</evidence>
<keyword evidence="3 6" id="KW-0067">ATP-binding</keyword>
<dbReference type="SMART" id="SM00382">
    <property type="entry name" value="AAA"/>
    <property type="match status" value="1"/>
</dbReference>
<dbReference type="RefSeq" id="WP_073050655.1">
    <property type="nucleotide sequence ID" value="NZ_FQZL01000035.1"/>
</dbReference>
<reference evidence="6 7" key="1">
    <citation type="submission" date="2016-11" db="EMBL/GenBank/DDBJ databases">
        <authorList>
            <person name="Jaros S."/>
            <person name="Januszkiewicz K."/>
            <person name="Wedrychowicz H."/>
        </authorList>
    </citation>
    <scope>NUCLEOTIDE SEQUENCE [LARGE SCALE GENOMIC DNA]</scope>
    <source>
        <strain evidence="6 7">DSM 17477</strain>
    </source>
</reference>
<evidence type="ECO:0000256" key="2">
    <source>
        <dbReference type="ARBA" id="ARBA00022741"/>
    </source>
</evidence>
<gene>
    <name evidence="6" type="ORF">SAMN02745751_03293</name>
</gene>
<dbReference type="FunFam" id="3.40.50.300:FF:000134">
    <property type="entry name" value="Iron-enterobactin ABC transporter ATP-binding protein"/>
    <property type="match status" value="1"/>
</dbReference>
<dbReference type="InterPro" id="IPR027417">
    <property type="entry name" value="P-loop_NTPase"/>
</dbReference>
<evidence type="ECO:0000256" key="4">
    <source>
        <dbReference type="ARBA" id="ARBA00022967"/>
    </source>
</evidence>
<keyword evidence="2" id="KW-0547">Nucleotide-binding</keyword>
<dbReference type="GO" id="GO:0005524">
    <property type="term" value="F:ATP binding"/>
    <property type="evidence" value="ECO:0007669"/>
    <property type="project" value="UniProtKB-KW"/>
</dbReference>
<protein>
    <submittedName>
        <fullName evidence="6">Iron complex transport system ATP-binding protein</fullName>
    </submittedName>
</protein>
<dbReference type="STRING" id="1121476.SAMN02745751_03293"/>
<dbReference type="Proteomes" id="UP000184052">
    <property type="component" value="Unassembled WGS sequence"/>
</dbReference>
<dbReference type="PROSITE" id="PS50893">
    <property type="entry name" value="ABC_TRANSPORTER_2"/>
    <property type="match status" value="1"/>
</dbReference>
<proteinExistence type="predicted"/>
<dbReference type="AlphaFoldDB" id="A0A1M6LWQ2"/>
<dbReference type="PANTHER" id="PTHR42794">
    <property type="entry name" value="HEMIN IMPORT ATP-BINDING PROTEIN HMUV"/>
    <property type="match status" value="1"/>
</dbReference>
<evidence type="ECO:0000259" key="5">
    <source>
        <dbReference type="PROSITE" id="PS50893"/>
    </source>
</evidence>
<dbReference type="EMBL" id="FQZL01000035">
    <property type="protein sequence ID" value="SHJ75677.1"/>
    <property type="molecule type" value="Genomic_DNA"/>
</dbReference>
<keyword evidence="4" id="KW-1278">Translocase</keyword>
<dbReference type="InterPro" id="IPR003439">
    <property type="entry name" value="ABC_transporter-like_ATP-bd"/>
</dbReference>
<evidence type="ECO:0000256" key="1">
    <source>
        <dbReference type="ARBA" id="ARBA00022448"/>
    </source>
</evidence>
<name>A0A1M6LWQ2_9FIRM</name>
<keyword evidence="1" id="KW-0813">Transport</keyword>
<dbReference type="GO" id="GO:0016887">
    <property type="term" value="F:ATP hydrolysis activity"/>
    <property type="evidence" value="ECO:0007669"/>
    <property type="project" value="InterPro"/>
</dbReference>
<dbReference type="PANTHER" id="PTHR42794:SF1">
    <property type="entry name" value="HEMIN IMPORT ATP-BINDING PROTEIN HMUV"/>
    <property type="match status" value="1"/>
</dbReference>
<sequence>MKIIKTENLSVGYENKAVVDGIEISGLKGQVVCLLGPNGAGKTTILRTLSGLLKPVGGTVYINDKAVDEIKKKDLAKQLSVVLTERFSGGLMTVFEVVSMGRYPHTGYLGRLNETDLEKVWEALESVNAEKLSGRYFEELSDGERQKVLVARALVQEPEIIVLDEPTTHLDIRHRLELIEILKKLSKEKNITVILSLHEIDMALKSCDKVVLVKDSKIIGYGIPEDVVDETIIKTLFSIRDANFNNLLGSIEISNLMEPKVFVLGGNGYGSPVYRLLAKYGIGAFTGVIHRNDVDYEIARTMGMGIESEEPFVDISESTYEKAKMNMGKMDILVDTGFPVGTTNRRNIEMVLHALEKGKTVISMRSKDECRRYFGSDSERIINCRLASNIVEIIGKLEKNEYLSKEVKEKRYC</sequence>
<dbReference type="OrthoDB" id="9799337at2"/>